<keyword evidence="3" id="KW-1185">Reference proteome</keyword>
<keyword evidence="1" id="KW-0812">Transmembrane</keyword>
<dbReference type="Proteomes" id="UP000028999">
    <property type="component" value="Unassembled WGS sequence"/>
</dbReference>
<protein>
    <submittedName>
        <fullName evidence="2">BnaA02g28580D protein</fullName>
    </submittedName>
</protein>
<dbReference type="PaxDb" id="3708-A0A078H973"/>
<evidence type="ECO:0000313" key="2">
    <source>
        <dbReference type="EMBL" id="CDY34182.1"/>
    </source>
</evidence>
<feature type="transmembrane region" description="Helical" evidence="1">
    <location>
        <begin position="76"/>
        <end position="93"/>
    </location>
</feature>
<reference evidence="2 3" key="1">
    <citation type="journal article" date="2014" name="Science">
        <title>Plant genetics. Early allopolyploid evolution in the post-Neolithic Brassica napus oilseed genome.</title>
        <authorList>
            <person name="Chalhoub B."/>
            <person name="Denoeud F."/>
            <person name="Liu S."/>
            <person name="Parkin I.A."/>
            <person name="Tang H."/>
            <person name="Wang X."/>
            <person name="Chiquet J."/>
            <person name="Belcram H."/>
            <person name="Tong C."/>
            <person name="Samans B."/>
            <person name="Correa M."/>
            <person name="Da Silva C."/>
            <person name="Just J."/>
            <person name="Falentin C."/>
            <person name="Koh C.S."/>
            <person name="Le Clainche I."/>
            <person name="Bernard M."/>
            <person name="Bento P."/>
            <person name="Noel B."/>
            <person name="Labadie K."/>
            <person name="Alberti A."/>
            <person name="Charles M."/>
            <person name="Arnaud D."/>
            <person name="Guo H."/>
            <person name="Daviaud C."/>
            <person name="Alamery S."/>
            <person name="Jabbari K."/>
            <person name="Zhao M."/>
            <person name="Edger P.P."/>
            <person name="Chelaifa H."/>
            <person name="Tack D."/>
            <person name="Lassalle G."/>
            <person name="Mestiri I."/>
            <person name="Schnel N."/>
            <person name="Le Paslier M.C."/>
            <person name="Fan G."/>
            <person name="Renault V."/>
            <person name="Bayer P.E."/>
            <person name="Golicz A.A."/>
            <person name="Manoli S."/>
            <person name="Lee T.H."/>
            <person name="Thi V.H."/>
            <person name="Chalabi S."/>
            <person name="Hu Q."/>
            <person name="Fan C."/>
            <person name="Tollenaere R."/>
            <person name="Lu Y."/>
            <person name="Battail C."/>
            <person name="Shen J."/>
            <person name="Sidebottom C.H."/>
            <person name="Wang X."/>
            <person name="Canaguier A."/>
            <person name="Chauveau A."/>
            <person name="Berard A."/>
            <person name="Deniot G."/>
            <person name="Guan M."/>
            <person name="Liu Z."/>
            <person name="Sun F."/>
            <person name="Lim Y.P."/>
            <person name="Lyons E."/>
            <person name="Town C.D."/>
            <person name="Bancroft I."/>
            <person name="Wang X."/>
            <person name="Meng J."/>
            <person name="Ma J."/>
            <person name="Pires J.C."/>
            <person name="King G.J."/>
            <person name="Brunel D."/>
            <person name="Delourme R."/>
            <person name="Renard M."/>
            <person name="Aury J.M."/>
            <person name="Adams K.L."/>
            <person name="Batley J."/>
            <person name="Snowdon R.J."/>
            <person name="Tost J."/>
            <person name="Edwards D."/>
            <person name="Zhou Y."/>
            <person name="Hua W."/>
            <person name="Sharpe A.G."/>
            <person name="Paterson A.H."/>
            <person name="Guan C."/>
            <person name="Wincker P."/>
        </authorList>
    </citation>
    <scope>NUCLEOTIDE SEQUENCE [LARGE SCALE GENOMIC DNA]</scope>
    <source>
        <strain evidence="3">cv. Darmor-bzh</strain>
    </source>
</reference>
<feature type="transmembrane region" description="Helical" evidence="1">
    <location>
        <begin position="46"/>
        <end position="64"/>
    </location>
</feature>
<dbReference type="AlphaFoldDB" id="A0A078H973"/>
<gene>
    <name evidence="2" type="primary">BnaA02g28580D</name>
    <name evidence="2" type="ORF">GSBRNA2T00056167001</name>
</gene>
<evidence type="ECO:0000256" key="1">
    <source>
        <dbReference type="SAM" id="Phobius"/>
    </source>
</evidence>
<evidence type="ECO:0000313" key="3">
    <source>
        <dbReference type="Proteomes" id="UP000028999"/>
    </source>
</evidence>
<dbReference type="OMA" id="WKLMGTF"/>
<keyword evidence="1" id="KW-0472">Membrane</keyword>
<dbReference type="EMBL" id="LK032330">
    <property type="protein sequence ID" value="CDY34182.1"/>
    <property type="molecule type" value="Genomic_DNA"/>
</dbReference>
<sequence>MAAEVVLGVLIGGAGIWKLMGTFSGGSSSETDLVNTNDQTSGIGKGWIVLICIVIMGCMILSINAEQIKRKAEEQVPAFVIAGTILFLVYILYLKGSF</sequence>
<name>A0A078H973_BRANA</name>
<dbReference type="Gramene" id="CDY34182">
    <property type="protein sequence ID" value="CDY34182"/>
    <property type="gene ID" value="GSBRNA2T00056167001"/>
</dbReference>
<proteinExistence type="predicted"/>
<accession>A0A078H973</accession>
<organism evidence="2 3">
    <name type="scientific">Brassica napus</name>
    <name type="common">Rape</name>
    <dbReference type="NCBI Taxonomy" id="3708"/>
    <lineage>
        <taxon>Eukaryota</taxon>
        <taxon>Viridiplantae</taxon>
        <taxon>Streptophyta</taxon>
        <taxon>Embryophyta</taxon>
        <taxon>Tracheophyta</taxon>
        <taxon>Spermatophyta</taxon>
        <taxon>Magnoliopsida</taxon>
        <taxon>eudicotyledons</taxon>
        <taxon>Gunneridae</taxon>
        <taxon>Pentapetalae</taxon>
        <taxon>rosids</taxon>
        <taxon>malvids</taxon>
        <taxon>Brassicales</taxon>
        <taxon>Brassicaceae</taxon>
        <taxon>Brassiceae</taxon>
        <taxon>Brassica</taxon>
    </lineage>
</organism>
<keyword evidence="1" id="KW-1133">Transmembrane helix</keyword>